<gene>
    <name evidence="3" type="ORF">SAMN05192586_11433</name>
</gene>
<sequence>MRKSSTDILCGLSFLGIGAAFAIQMAELEGVSRVFPQALLVVIVLGGFWFVGKGFWLRRKEALAEGEQEPVAWPKVGIIAALGLVYAVLISILGFFSSTLAFLICAALILGDKAHGMGHLFKVSALYSVVFCALLWVCFVKLLNVPTPTGLLF</sequence>
<dbReference type="STRING" id="571438.SAMN05192586_11433"/>
<reference evidence="4" key="1">
    <citation type="submission" date="2016-10" db="EMBL/GenBank/DDBJ databases">
        <authorList>
            <person name="Varghese N."/>
            <person name="Submissions S."/>
        </authorList>
    </citation>
    <scope>NUCLEOTIDE SEQUENCE [LARGE SCALE GENOMIC DNA]</scope>
    <source>
        <strain evidence="4">KHC7</strain>
    </source>
</reference>
<evidence type="ECO:0000256" key="1">
    <source>
        <dbReference type="SAM" id="Phobius"/>
    </source>
</evidence>
<evidence type="ECO:0000313" key="3">
    <source>
        <dbReference type="EMBL" id="SDF81210.1"/>
    </source>
</evidence>
<keyword evidence="1" id="KW-0812">Transmembrane</keyword>
<feature type="domain" description="DUF1468" evidence="2">
    <location>
        <begin position="10"/>
        <end position="148"/>
    </location>
</feature>
<keyword evidence="4" id="KW-1185">Reference proteome</keyword>
<keyword evidence="1" id="KW-0472">Membrane</keyword>
<name>A0A1G7P6X8_9BACT</name>
<dbReference type="EMBL" id="FNBX01000014">
    <property type="protein sequence ID" value="SDF81210.1"/>
    <property type="molecule type" value="Genomic_DNA"/>
</dbReference>
<dbReference type="OrthoDB" id="5455566at2"/>
<feature type="transmembrane region" description="Helical" evidence="1">
    <location>
        <begin position="38"/>
        <end position="57"/>
    </location>
</feature>
<evidence type="ECO:0000313" key="4">
    <source>
        <dbReference type="Proteomes" id="UP000199355"/>
    </source>
</evidence>
<feature type="transmembrane region" description="Helical" evidence="1">
    <location>
        <begin position="123"/>
        <end position="143"/>
    </location>
</feature>
<evidence type="ECO:0000259" key="2">
    <source>
        <dbReference type="Pfam" id="PF07331"/>
    </source>
</evidence>
<accession>A0A1G7P6X8</accession>
<dbReference type="Pfam" id="PF07331">
    <property type="entry name" value="TctB"/>
    <property type="match status" value="1"/>
</dbReference>
<keyword evidence="1" id="KW-1133">Transmembrane helix</keyword>
<dbReference type="RefSeq" id="WP_092154449.1">
    <property type="nucleotide sequence ID" value="NZ_FNBX01000014.1"/>
</dbReference>
<proteinExistence type="predicted"/>
<dbReference type="Proteomes" id="UP000199355">
    <property type="component" value="Unassembled WGS sequence"/>
</dbReference>
<protein>
    <submittedName>
        <fullName evidence="3">Tripartite tricarboxylate transporter TctB family protein</fullName>
    </submittedName>
</protein>
<organism evidence="3 4">
    <name type="scientific">Desulfovibrio legallii</name>
    <dbReference type="NCBI Taxonomy" id="571438"/>
    <lineage>
        <taxon>Bacteria</taxon>
        <taxon>Pseudomonadati</taxon>
        <taxon>Thermodesulfobacteriota</taxon>
        <taxon>Desulfovibrionia</taxon>
        <taxon>Desulfovibrionales</taxon>
        <taxon>Desulfovibrionaceae</taxon>
        <taxon>Desulfovibrio</taxon>
    </lineage>
</organism>
<dbReference type="InterPro" id="IPR009936">
    <property type="entry name" value="DUF1468"/>
</dbReference>
<feature type="transmembrane region" description="Helical" evidence="1">
    <location>
        <begin position="78"/>
        <end position="111"/>
    </location>
</feature>
<dbReference type="AlphaFoldDB" id="A0A1G7P6X8"/>